<name>A0AAE1GWT7_9NEOP</name>
<sequence length="249" mass="28275">MDFSETITSKAFNTLHTRKFNPGLNAPRISPLSADITALYKHLKNKLNALMAELKEDATNANIWYKFAKACVAYSVIFNRRRRPGETGRLTILIFQKAKSSVELDSEVMKCFTESERALARSLKIVQIRGKRGRKVPLLFNRLMYSAVSTLVSRRRQFSVHKVNPHVFAIPGNSSSNIGQHDVLREEAKECGAEDPKNDVDILASFMGHDTRTHREFYRISDEALQLARASKFFTLLDRGELTLDQGKI</sequence>
<reference evidence="1" key="1">
    <citation type="submission" date="2021-07" db="EMBL/GenBank/DDBJ databases">
        <authorList>
            <person name="Catto M.A."/>
            <person name="Jacobson A."/>
            <person name="Kennedy G."/>
            <person name="Labadie P."/>
            <person name="Hunt B.G."/>
            <person name="Srinivasan R."/>
        </authorList>
    </citation>
    <scope>NUCLEOTIDE SEQUENCE</scope>
    <source>
        <strain evidence="1">PL_HMW_Pooled</strain>
        <tissue evidence="1">Head</tissue>
    </source>
</reference>
<protein>
    <submittedName>
        <fullName evidence="1">Thiamine-phosphate synthase</fullName>
    </submittedName>
</protein>
<keyword evidence="2" id="KW-1185">Reference proteome</keyword>
<reference evidence="1" key="2">
    <citation type="journal article" date="2023" name="BMC Genomics">
        <title>Pest status, molecular evolution, and epigenetic factors derived from the genome assembly of Frankliniella fusca, a thysanopteran phytovirus vector.</title>
        <authorList>
            <person name="Catto M.A."/>
            <person name="Labadie P.E."/>
            <person name="Jacobson A.L."/>
            <person name="Kennedy G.G."/>
            <person name="Srinivasan R."/>
            <person name="Hunt B.G."/>
        </authorList>
    </citation>
    <scope>NUCLEOTIDE SEQUENCE</scope>
    <source>
        <strain evidence="1">PL_HMW_Pooled</strain>
    </source>
</reference>
<dbReference type="Proteomes" id="UP001219518">
    <property type="component" value="Unassembled WGS sequence"/>
</dbReference>
<proteinExistence type="predicted"/>
<comment type="caution">
    <text evidence="1">The sequence shown here is derived from an EMBL/GenBank/DDBJ whole genome shotgun (WGS) entry which is preliminary data.</text>
</comment>
<organism evidence="1 2">
    <name type="scientific">Frankliniella fusca</name>
    <dbReference type="NCBI Taxonomy" id="407009"/>
    <lineage>
        <taxon>Eukaryota</taxon>
        <taxon>Metazoa</taxon>
        <taxon>Ecdysozoa</taxon>
        <taxon>Arthropoda</taxon>
        <taxon>Hexapoda</taxon>
        <taxon>Insecta</taxon>
        <taxon>Pterygota</taxon>
        <taxon>Neoptera</taxon>
        <taxon>Paraneoptera</taxon>
        <taxon>Thysanoptera</taxon>
        <taxon>Terebrantia</taxon>
        <taxon>Thripoidea</taxon>
        <taxon>Thripidae</taxon>
        <taxon>Frankliniella</taxon>
    </lineage>
</organism>
<dbReference type="AlphaFoldDB" id="A0AAE1GWT7"/>
<gene>
    <name evidence="1" type="ORF">KUF71_004268</name>
</gene>
<accession>A0AAE1GWT7</accession>
<dbReference type="PANTHER" id="PTHR33480">
    <property type="entry name" value="SET DOMAIN-CONTAINING PROTEIN-RELATED"/>
    <property type="match status" value="1"/>
</dbReference>
<evidence type="ECO:0000313" key="1">
    <source>
        <dbReference type="EMBL" id="KAK3910780.1"/>
    </source>
</evidence>
<evidence type="ECO:0000313" key="2">
    <source>
        <dbReference type="Proteomes" id="UP001219518"/>
    </source>
</evidence>
<dbReference type="EMBL" id="JAHWGI010000195">
    <property type="protein sequence ID" value="KAK3910780.1"/>
    <property type="molecule type" value="Genomic_DNA"/>
</dbReference>